<dbReference type="EMBL" id="JAMFLZ010000010">
    <property type="protein sequence ID" value="MCL6296597.1"/>
    <property type="molecule type" value="Genomic_DNA"/>
</dbReference>
<name>A0ABT0QHW7_9FLAO</name>
<dbReference type="RefSeq" id="WP_099563931.1">
    <property type="nucleotide sequence ID" value="NZ_JAMFLZ010000010.1"/>
</dbReference>
<dbReference type="Proteomes" id="UP001165381">
    <property type="component" value="Unassembled WGS sequence"/>
</dbReference>
<proteinExistence type="predicted"/>
<protein>
    <recommendedName>
        <fullName evidence="3">DKNYY family protein</fullName>
    </recommendedName>
</protein>
<evidence type="ECO:0008006" key="3">
    <source>
        <dbReference type="Google" id="ProtNLM"/>
    </source>
</evidence>
<reference evidence="1" key="1">
    <citation type="submission" date="2022-05" db="EMBL/GenBank/DDBJ databases">
        <authorList>
            <person name="Park J.-S."/>
        </authorList>
    </citation>
    <scope>NUCLEOTIDE SEQUENCE</scope>
    <source>
        <strain evidence="1">2012CJ34-3</strain>
    </source>
</reference>
<dbReference type="PROSITE" id="PS51257">
    <property type="entry name" value="PROKAR_LIPOPROTEIN"/>
    <property type="match status" value="1"/>
</dbReference>
<gene>
    <name evidence="1" type="ORF">M3P09_16440</name>
</gene>
<keyword evidence="2" id="KW-1185">Reference proteome</keyword>
<evidence type="ECO:0000313" key="1">
    <source>
        <dbReference type="EMBL" id="MCL6296597.1"/>
    </source>
</evidence>
<sequence>MKKNFIILSVLYFTILSCKKNQNKETSNLEGKFYYSKDAHLSYYFPNGFRFFIPGNEAEYDSIVSTISNSKLKNILLGNYVERHINPAAKSFQYLFKEDSTKYQNVFVNEVDYSRLNDARASSFSFMNRVHKNSINKDSTRHLNVYKDYFINKKDYQIIVNKGDFLFNNDTIFWENYVVSKFYRTFSIQIESNSEINFLPYIDKVQFGDKR</sequence>
<organism evidence="1 2">
    <name type="scientific">Jejuia spongiicola</name>
    <dbReference type="NCBI Taxonomy" id="2942207"/>
    <lineage>
        <taxon>Bacteria</taxon>
        <taxon>Pseudomonadati</taxon>
        <taxon>Bacteroidota</taxon>
        <taxon>Flavobacteriia</taxon>
        <taxon>Flavobacteriales</taxon>
        <taxon>Flavobacteriaceae</taxon>
        <taxon>Jejuia</taxon>
    </lineage>
</organism>
<accession>A0ABT0QHW7</accession>
<comment type="caution">
    <text evidence="1">The sequence shown here is derived from an EMBL/GenBank/DDBJ whole genome shotgun (WGS) entry which is preliminary data.</text>
</comment>
<evidence type="ECO:0000313" key="2">
    <source>
        <dbReference type="Proteomes" id="UP001165381"/>
    </source>
</evidence>